<evidence type="ECO:0000313" key="4">
    <source>
        <dbReference type="Proteomes" id="UP000182332"/>
    </source>
</evidence>
<accession>A0A1I0IU85</accession>
<keyword evidence="1" id="KW-1003">Cell membrane</keyword>
<dbReference type="CDD" id="cd04196">
    <property type="entry name" value="GT_2_like_d"/>
    <property type="match status" value="1"/>
</dbReference>
<name>A0A1I0IU85_9PSED</name>
<feature type="domain" description="Glycosyltransferase 2-like" evidence="2">
    <location>
        <begin position="10"/>
        <end position="141"/>
    </location>
</feature>
<dbReference type="Proteomes" id="UP000182332">
    <property type="component" value="Unassembled WGS sequence"/>
</dbReference>
<keyword evidence="1" id="KW-0472">Membrane</keyword>
<dbReference type="SUPFAM" id="SSF53448">
    <property type="entry name" value="Nucleotide-diphospho-sugar transferases"/>
    <property type="match status" value="1"/>
</dbReference>
<dbReference type="PANTHER" id="PTHR43685:SF2">
    <property type="entry name" value="GLYCOSYLTRANSFERASE 2-LIKE DOMAIN-CONTAINING PROTEIN"/>
    <property type="match status" value="1"/>
</dbReference>
<sequence length="312" mass="35281">MSFELPEVAVLLAAYNGMSWIEEQLASILAQTNVHVSIYISVDPSTDGTEGWCAEYAATHPNVTLLPPAGPFKGAARNFFRLIRDVDFSEYDFVSFSDQDDIWYPDKLERAIAKLRSDDVDGYSSNVVAFWPNGRRMRVDKAQPQVQWDYLFEAAGPGCTYVLKPALAAGFKKLILDEWKRVQEVALHDWFCYAYARSHGFKWFIDPVPGMDYRQHAGNQVGVNAGFRTAVARAKKALDGWWFEQVRLVASLTRIGVPNMEADESESDLSILRIISNVRQYRRRPRDRVALLLICACQIATSLNTEPTSARD</sequence>
<dbReference type="InterPro" id="IPR029044">
    <property type="entry name" value="Nucleotide-diphossugar_trans"/>
</dbReference>
<protein>
    <submittedName>
        <fullName evidence="3">Rhamnosyltransferase</fullName>
    </submittedName>
</protein>
<dbReference type="AlphaFoldDB" id="A0A1I0IU85"/>
<keyword evidence="1" id="KW-0997">Cell inner membrane</keyword>
<dbReference type="InterPro" id="IPR050834">
    <property type="entry name" value="Glycosyltransf_2"/>
</dbReference>
<dbReference type="Gene3D" id="3.90.550.10">
    <property type="entry name" value="Spore Coat Polysaccharide Biosynthesis Protein SpsA, Chain A"/>
    <property type="match status" value="1"/>
</dbReference>
<dbReference type="Pfam" id="PF00535">
    <property type="entry name" value="Glycos_transf_2"/>
    <property type="match status" value="1"/>
</dbReference>
<evidence type="ECO:0000256" key="1">
    <source>
        <dbReference type="ARBA" id="ARBA00022519"/>
    </source>
</evidence>
<dbReference type="EMBL" id="FOHW01000041">
    <property type="protein sequence ID" value="SEU00055.1"/>
    <property type="molecule type" value="Genomic_DNA"/>
</dbReference>
<dbReference type="PANTHER" id="PTHR43685">
    <property type="entry name" value="GLYCOSYLTRANSFERASE"/>
    <property type="match status" value="1"/>
</dbReference>
<gene>
    <name evidence="3" type="ORF">SAMN05216197_1416</name>
</gene>
<dbReference type="OrthoDB" id="9802649at2"/>
<proteinExistence type="predicted"/>
<dbReference type="RefSeq" id="WP_074892604.1">
    <property type="nucleotide sequence ID" value="NZ_FOHW01000041.1"/>
</dbReference>
<organism evidence="3 4">
    <name type="scientific">Pseudomonas graminis</name>
    <dbReference type="NCBI Taxonomy" id="158627"/>
    <lineage>
        <taxon>Bacteria</taxon>
        <taxon>Pseudomonadati</taxon>
        <taxon>Pseudomonadota</taxon>
        <taxon>Gammaproteobacteria</taxon>
        <taxon>Pseudomonadales</taxon>
        <taxon>Pseudomonadaceae</taxon>
        <taxon>Pseudomonas</taxon>
    </lineage>
</organism>
<evidence type="ECO:0000313" key="3">
    <source>
        <dbReference type="EMBL" id="SEU00055.1"/>
    </source>
</evidence>
<evidence type="ECO:0000259" key="2">
    <source>
        <dbReference type="Pfam" id="PF00535"/>
    </source>
</evidence>
<dbReference type="InterPro" id="IPR001173">
    <property type="entry name" value="Glyco_trans_2-like"/>
</dbReference>
<reference evidence="3 4" key="1">
    <citation type="submission" date="2016-10" db="EMBL/GenBank/DDBJ databases">
        <authorList>
            <person name="de Groot N.N."/>
        </authorList>
    </citation>
    <scope>NUCLEOTIDE SEQUENCE [LARGE SCALE GENOMIC DNA]</scope>
    <source>
        <strain evidence="3 4">DSM 11363</strain>
    </source>
</reference>
<dbReference type="GO" id="GO:0016740">
    <property type="term" value="F:transferase activity"/>
    <property type="evidence" value="ECO:0007669"/>
    <property type="project" value="UniProtKB-KW"/>
</dbReference>
<keyword evidence="3" id="KW-0808">Transferase</keyword>